<dbReference type="EMBL" id="LR031872">
    <property type="protein sequence ID" value="VDC86844.1"/>
    <property type="molecule type" value="Genomic_DNA"/>
</dbReference>
<dbReference type="AlphaFoldDB" id="A0A3P6AHC8"/>
<organism evidence="1">
    <name type="scientific">Brassica oleracea</name>
    <name type="common">Wild cabbage</name>
    <dbReference type="NCBI Taxonomy" id="3712"/>
    <lineage>
        <taxon>Eukaryota</taxon>
        <taxon>Viridiplantae</taxon>
        <taxon>Streptophyta</taxon>
        <taxon>Embryophyta</taxon>
        <taxon>Tracheophyta</taxon>
        <taxon>Spermatophyta</taxon>
        <taxon>Magnoliopsida</taxon>
        <taxon>eudicotyledons</taxon>
        <taxon>Gunneridae</taxon>
        <taxon>Pentapetalae</taxon>
        <taxon>rosids</taxon>
        <taxon>malvids</taxon>
        <taxon>Brassicales</taxon>
        <taxon>Brassicaceae</taxon>
        <taxon>Brassiceae</taxon>
        <taxon>Brassica</taxon>
    </lineage>
</organism>
<name>A0A3P6AHC8_BRAOL</name>
<dbReference type="InterPro" id="IPR027417">
    <property type="entry name" value="P-loop_NTPase"/>
</dbReference>
<reference evidence="1" key="1">
    <citation type="submission" date="2018-11" db="EMBL/GenBank/DDBJ databases">
        <authorList>
            <consortium name="Genoscope - CEA"/>
            <person name="William W."/>
        </authorList>
    </citation>
    <scope>NUCLEOTIDE SEQUENCE</scope>
</reference>
<dbReference type="PANTHER" id="PTHR11017">
    <property type="entry name" value="LEUCINE-RICH REPEAT-CONTAINING PROTEIN"/>
    <property type="match status" value="1"/>
</dbReference>
<evidence type="ECO:0000313" key="1">
    <source>
        <dbReference type="EMBL" id="VDC86844.1"/>
    </source>
</evidence>
<accession>A0A3P6AHC8</accession>
<dbReference type="PANTHER" id="PTHR11017:SF543">
    <property type="entry name" value="TIR DOMAIN-CONTAINING PROTEIN"/>
    <property type="match status" value="1"/>
</dbReference>
<dbReference type="GO" id="GO:0006952">
    <property type="term" value="P:defense response"/>
    <property type="evidence" value="ECO:0007669"/>
    <property type="project" value="InterPro"/>
</dbReference>
<dbReference type="GO" id="GO:0043531">
    <property type="term" value="F:ADP binding"/>
    <property type="evidence" value="ECO:0007669"/>
    <property type="project" value="InterPro"/>
</dbReference>
<evidence type="ECO:0008006" key="2">
    <source>
        <dbReference type="Google" id="ProtNLM"/>
    </source>
</evidence>
<protein>
    <recommendedName>
        <fullName evidence="2">NB-ARC domain-containing protein</fullName>
    </recommendedName>
</protein>
<dbReference type="Gene3D" id="1.10.8.430">
    <property type="entry name" value="Helical domain of apoptotic protease-activating factors"/>
    <property type="match status" value="1"/>
</dbReference>
<proteinExistence type="predicted"/>
<dbReference type="InterPro" id="IPR042197">
    <property type="entry name" value="Apaf_helical"/>
</dbReference>
<dbReference type="SUPFAM" id="SSF52540">
    <property type="entry name" value="P-loop containing nucleoside triphosphate hydrolases"/>
    <property type="match status" value="1"/>
</dbReference>
<gene>
    <name evidence="1" type="ORF">BOLC3T13549H</name>
</gene>
<dbReference type="InterPro" id="IPR044974">
    <property type="entry name" value="Disease_R_plants"/>
</dbReference>
<sequence>MLRESIRRSILLILDDVGCDELKALGNLIQGLRFGSKVIVTSEDVYKLKTNGINKIYKVVFPSKEEALQISSYAAFGQKSPPRSYVEKAVEVAKFVAHYPLGLKVLGSSFRGKCKDEWMVKVPKLGTYFENNKDIEKVIRFAFDGLSDTQKKYTSWVSKLYALR</sequence>